<dbReference type="AlphaFoldDB" id="A0A6B2M602"/>
<dbReference type="RefSeq" id="WP_163967173.1">
    <property type="nucleotide sequence ID" value="NZ_JAAGNX010000003.1"/>
</dbReference>
<name>A0A6B2M602_9BACT</name>
<dbReference type="InterPro" id="IPR001789">
    <property type="entry name" value="Sig_transdc_resp-reg_receiver"/>
</dbReference>
<keyword evidence="2" id="KW-0902">Two-component regulatory system</keyword>
<keyword evidence="3" id="KW-0805">Transcription regulation</keyword>
<sequence length="245" mass="28234">MSKILILEDDETVRLPLIDLLEAENYTVVSAPDGKQGIEMAKKEKPDLIVSDIMMPEIDGHGVFEALQKDPITAVIPFIFLTAKTDPSDIREGLGLGADDYITKPFEQEDLLDSIQTRLNKYQLISEAALKADDNPEYDQIFIKDGESCWFVEYEKIRLLESEDNYVRVFFDKEKPLISRTLNYLEEKLPAKLFFRANRKQIINLRWIRNIQPWFNGGLLVTLKDDNKIQMSRRAAQSFKSIMGI</sequence>
<keyword evidence="4" id="KW-0238">DNA-binding</keyword>
<dbReference type="SMART" id="SM00850">
    <property type="entry name" value="LytTR"/>
    <property type="match status" value="1"/>
</dbReference>
<dbReference type="Pfam" id="PF04397">
    <property type="entry name" value="LytTR"/>
    <property type="match status" value="1"/>
</dbReference>
<keyword evidence="1 6" id="KW-0597">Phosphoprotein</keyword>
<gene>
    <name evidence="9" type="ORF">G0Q06_13800</name>
</gene>
<dbReference type="Gene3D" id="3.40.50.2300">
    <property type="match status" value="1"/>
</dbReference>
<dbReference type="PANTHER" id="PTHR48111:SF1">
    <property type="entry name" value="TWO-COMPONENT RESPONSE REGULATOR ORR33"/>
    <property type="match status" value="1"/>
</dbReference>
<feature type="domain" description="HTH LytTR-type" evidence="8">
    <location>
        <begin position="141"/>
        <end position="245"/>
    </location>
</feature>
<dbReference type="SUPFAM" id="SSF52172">
    <property type="entry name" value="CheY-like"/>
    <property type="match status" value="1"/>
</dbReference>
<protein>
    <submittedName>
        <fullName evidence="9">Response regulator transcription factor</fullName>
    </submittedName>
</protein>
<feature type="domain" description="Response regulatory" evidence="7">
    <location>
        <begin position="3"/>
        <end position="119"/>
    </location>
</feature>
<evidence type="ECO:0000256" key="2">
    <source>
        <dbReference type="ARBA" id="ARBA00023012"/>
    </source>
</evidence>
<dbReference type="GO" id="GO:0032993">
    <property type="term" value="C:protein-DNA complex"/>
    <property type="evidence" value="ECO:0007669"/>
    <property type="project" value="TreeGrafter"/>
</dbReference>
<feature type="modified residue" description="4-aspartylphosphate" evidence="6">
    <location>
        <position position="52"/>
    </location>
</feature>
<evidence type="ECO:0000256" key="5">
    <source>
        <dbReference type="ARBA" id="ARBA00023163"/>
    </source>
</evidence>
<dbReference type="InterPro" id="IPR007492">
    <property type="entry name" value="LytTR_DNA-bd_dom"/>
</dbReference>
<dbReference type="PANTHER" id="PTHR48111">
    <property type="entry name" value="REGULATOR OF RPOS"/>
    <property type="match status" value="1"/>
</dbReference>
<dbReference type="GO" id="GO:0005829">
    <property type="term" value="C:cytosol"/>
    <property type="evidence" value="ECO:0007669"/>
    <property type="project" value="TreeGrafter"/>
</dbReference>
<evidence type="ECO:0000256" key="6">
    <source>
        <dbReference type="PROSITE-ProRule" id="PRU00169"/>
    </source>
</evidence>
<dbReference type="Pfam" id="PF00072">
    <property type="entry name" value="Response_reg"/>
    <property type="match status" value="1"/>
</dbReference>
<organism evidence="9 10">
    <name type="scientific">Oceanipulchritudo coccoides</name>
    <dbReference type="NCBI Taxonomy" id="2706888"/>
    <lineage>
        <taxon>Bacteria</taxon>
        <taxon>Pseudomonadati</taxon>
        <taxon>Verrucomicrobiota</taxon>
        <taxon>Opitutia</taxon>
        <taxon>Puniceicoccales</taxon>
        <taxon>Oceanipulchritudinaceae</taxon>
        <taxon>Oceanipulchritudo</taxon>
    </lineage>
</organism>
<evidence type="ECO:0000256" key="1">
    <source>
        <dbReference type="ARBA" id="ARBA00022553"/>
    </source>
</evidence>
<keyword evidence="10" id="KW-1185">Reference proteome</keyword>
<reference evidence="9 10" key="1">
    <citation type="submission" date="2020-02" db="EMBL/GenBank/DDBJ databases">
        <title>Albibacoteraceae fam. nov., the first described family within the subdivision 4 Verrucomicrobia.</title>
        <authorList>
            <person name="Xi F."/>
        </authorList>
    </citation>
    <scope>NUCLEOTIDE SEQUENCE [LARGE SCALE GENOMIC DNA]</scope>
    <source>
        <strain evidence="9 10">CK1056</strain>
    </source>
</reference>
<evidence type="ECO:0000259" key="7">
    <source>
        <dbReference type="PROSITE" id="PS50110"/>
    </source>
</evidence>
<dbReference type="InterPro" id="IPR039420">
    <property type="entry name" value="WalR-like"/>
</dbReference>
<evidence type="ECO:0000313" key="9">
    <source>
        <dbReference type="EMBL" id="NDV63534.1"/>
    </source>
</evidence>
<dbReference type="InterPro" id="IPR011006">
    <property type="entry name" value="CheY-like_superfamily"/>
</dbReference>
<dbReference type="CDD" id="cd17574">
    <property type="entry name" value="REC_OmpR"/>
    <property type="match status" value="1"/>
</dbReference>
<accession>A0A6B2M602</accession>
<keyword evidence="5" id="KW-0804">Transcription</keyword>
<dbReference type="EMBL" id="JAAGNX010000003">
    <property type="protein sequence ID" value="NDV63534.1"/>
    <property type="molecule type" value="Genomic_DNA"/>
</dbReference>
<dbReference type="PROSITE" id="PS50110">
    <property type="entry name" value="RESPONSE_REGULATORY"/>
    <property type="match status" value="1"/>
</dbReference>
<proteinExistence type="predicted"/>
<dbReference type="SMART" id="SM00448">
    <property type="entry name" value="REC"/>
    <property type="match status" value="1"/>
</dbReference>
<dbReference type="GO" id="GO:0000156">
    <property type="term" value="F:phosphorelay response regulator activity"/>
    <property type="evidence" value="ECO:0007669"/>
    <property type="project" value="TreeGrafter"/>
</dbReference>
<dbReference type="GO" id="GO:0006355">
    <property type="term" value="P:regulation of DNA-templated transcription"/>
    <property type="evidence" value="ECO:0007669"/>
    <property type="project" value="TreeGrafter"/>
</dbReference>
<evidence type="ECO:0000259" key="8">
    <source>
        <dbReference type="PROSITE" id="PS50930"/>
    </source>
</evidence>
<dbReference type="PROSITE" id="PS50930">
    <property type="entry name" value="HTH_LYTTR"/>
    <property type="match status" value="1"/>
</dbReference>
<comment type="caution">
    <text evidence="9">The sequence shown here is derived from an EMBL/GenBank/DDBJ whole genome shotgun (WGS) entry which is preliminary data.</text>
</comment>
<dbReference type="Gene3D" id="2.40.50.1020">
    <property type="entry name" value="LytTr DNA-binding domain"/>
    <property type="match status" value="1"/>
</dbReference>
<evidence type="ECO:0000256" key="4">
    <source>
        <dbReference type="ARBA" id="ARBA00023125"/>
    </source>
</evidence>
<dbReference type="GO" id="GO:0000976">
    <property type="term" value="F:transcription cis-regulatory region binding"/>
    <property type="evidence" value="ECO:0007669"/>
    <property type="project" value="TreeGrafter"/>
</dbReference>
<evidence type="ECO:0000313" key="10">
    <source>
        <dbReference type="Proteomes" id="UP000478417"/>
    </source>
</evidence>
<evidence type="ECO:0000256" key="3">
    <source>
        <dbReference type="ARBA" id="ARBA00023015"/>
    </source>
</evidence>
<dbReference type="Proteomes" id="UP000478417">
    <property type="component" value="Unassembled WGS sequence"/>
</dbReference>